<feature type="transmembrane region" description="Helical" evidence="1">
    <location>
        <begin position="93"/>
        <end position="117"/>
    </location>
</feature>
<keyword evidence="1" id="KW-0472">Membrane</keyword>
<keyword evidence="1" id="KW-1133">Transmembrane helix</keyword>
<dbReference type="Proteomes" id="UP000278149">
    <property type="component" value="Unassembled WGS sequence"/>
</dbReference>
<protein>
    <submittedName>
        <fullName evidence="2">Lysine exporter LysO family protein</fullName>
    </submittedName>
</protein>
<dbReference type="RefSeq" id="WP_012309200.1">
    <property type="nucleotide sequence ID" value="NZ_RCOR01000025.1"/>
</dbReference>
<comment type="caution">
    <text evidence="2">The sequence shown here is derived from an EMBL/GenBank/DDBJ whole genome shotgun (WGS) entry which is preliminary data.</text>
</comment>
<gene>
    <name evidence="2" type="ORF">D9Q81_05510</name>
</gene>
<feature type="transmembrane region" description="Helical" evidence="1">
    <location>
        <begin position="7"/>
        <end position="24"/>
    </location>
</feature>
<dbReference type="Pfam" id="PF03956">
    <property type="entry name" value="Lys_export"/>
    <property type="match status" value="1"/>
</dbReference>
<dbReference type="EMBL" id="RCOR01000025">
    <property type="protein sequence ID" value="RSN68777.1"/>
    <property type="molecule type" value="Genomic_DNA"/>
</dbReference>
<name>A0A3R9PQV3_9CREN</name>
<feature type="transmembrane region" description="Helical" evidence="1">
    <location>
        <begin position="30"/>
        <end position="47"/>
    </location>
</feature>
<reference evidence="2 3" key="1">
    <citation type="submission" date="2018-10" db="EMBL/GenBank/DDBJ databases">
        <title>Co-occurring genomic capacity for anaerobic methane metabolism and dissimilatory sulfite reduction discovered in the Korarchaeota.</title>
        <authorList>
            <person name="Mckay L.J."/>
            <person name="Dlakic M."/>
            <person name="Fields M.W."/>
            <person name="Delmont T.O."/>
            <person name="Eren A.M."/>
            <person name="Jay Z.J."/>
            <person name="Klingelsmith K.B."/>
            <person name="Rusch D.B."/>
            <person name="Inskeep W.P."/>
        </authorList>
    </citation>
    <scope>NUCLEOTIDE SEQUENCE [LARGE SCALE GENOMIC DNA]</scope>
    <source>
        <strain evidence="2 3">WS</strain>
    </source>
</reference>
<dbReference type="InterPro" id="IPR005642">
    <property type="entry name" value="LysO"/>
</dbReference>
<sequence>MMRYSIAPIILLSSGMIIGYQFRITFARDLVSYLLYIMLFLIGLEIGSERVRIGKDDLLLPLVTVVGTLAAASLISPLIGLPLKVTLSVAAGFGWYTLAGPLVTSLLGAYAGALAFLSNLLREMISLIFHRTISKIGCNALIACGGAASMDTFLPFVVDACGPESGVRSFISGLILTLITPLAISFLSSLG</sequence>
<proteinExistence type="predicted"/>
<dbReference type="GO" id="GO:0005886">
    <property type="term" value="C:plasma membrane"/>
    <property type="evidence" value="ECO:0007669"/>
    <property type="project" value="TreeGrafter"/>
</dbReference>
<dbReference type="PANTHER" id="PTHR35804">
    <property type="entry name" value="LYSINE EXPORTER LYSO"/>
    <property type="match status" value="1"/>
</dbReference>
<feature type="transmembrane region" description="Helical" evidence="1">
    <location>
        <begin position="59"/>
        <end position="81"/>
    </location>
</feature>
<evidence type="ECO:0000256" key="1">
    <source>
        <dbReference type="SAM" id="Phobius"/>
    </source>
</evidence>
<feature type="transmembrane region" description="Helical" evidence="1">
    <location>
        <begin position="138"/>
        <end position="158"/>
    </location>
</feature>
<accession>A0A3R9PQV3</accession>
<evidence type="ECO:0000313" key="2">
    <source>
        <dbReference type="EMBL" id="RSN68777.1"/>
    </source>
</evidence>
<keyword evidence="1" id="KW-0812">Transmembrane</keyword>
<dbReference type="GeneID" id="6093834"/>
<dbReference type="PANTHER" id="PTHR35804:SF1">
    <property type="entry name" value="LYSINE EXPORTER LYSO"/>
    <property type="match status" value="1"/>
</dbReference>
<dbReference type="GO" id="GO:0015661">
    <property type="term" value="F:L-lysine efflux transmembrane transporter activity"/>
    <property type="evidence" value="ECO:0007669"/>
    <property type="project" value="InterPro"/>
</dbReference>
<feature type="transmembrane region" description="Helical" evidence="1">
    <location>
        <begin position="170"/>
        <end position="190"/>
    </location>
</feature>
<dbReference type="OMA" id="AGCGWYS"/>
<dbReference type="AlphaFoldDB" id="A0A3R9PQV3"/>
<evidence type="ECO:0000313" key="3">
    <source>
        <dbReference type="Proteomes" id="UP000278149"/>
    </source>
</evidence>
<organism evidence="2 3">
    <name type="scientific">Candidatus Korarchaeum cryptofilum</name>
    <dbReference type="NCBI Taxonomy" id="498846"/>
    <lineage>
        <taxon>Archaea</taxon>
        <taxon>Thermoproteota</taxon>
        <taxon>Candidatus Korarchaeia</taxon>
        <taxon>Candidatus Korarchaeales</taxon>
        <taxon>Candidatus Korarchaeaceae</taxon>
        <taxon>Candidatus Korarchaeum</taxon>
    </lineage>
</organism>